<sequence>MAQIWLNMQDLAEVSSGLKTTIDEFKAAAKSNDDGAGAVAHPDDRSELFDVVHEFEAEWAAKRDKLKGGLEDLQERLDGVIAGWTAFDREAAKSMGHAGHDNQPVGGMK</sequence>
<gene>
    <name evidence="1" type="ORF">E3O49_13270</name>
</gene>
<dbReference type="RefSeq" id="WP_134365600.1">
    <property type="nucleotide sequence ID" value="NZ_SOFY01000070.1"/>
</dbReference>
<dbReference type="EMBL" id="SOFY01000070">
    <property type="protein sequence ID" value="TFC43425.1"/>
    <property type="molecule type" value="Genomic_DNA"/>
</dbReference>
<reference evidence="1 2" key="1">
    <citation type="submission" date="2019-03" db="EMBL/GenBank/DDBJ databases">
        <title>Genomics of glacier-inhabiting Cryobacterium strains.</title>
        <authorList>
            <person name="Liu Q."/>
            <person name="Xin Y.-H."/>
        </authorList>
    </citation>
    <scope>NUCLEOTIDE SEQUENCE [LARGE SCALE GENOMIC DNA]</scope>
    <source>
        <strain evidence="2">TMT1-22</strain>
    </source>
</reference>
<keyword evidence="2" id="KW-1185">Reference proteome</keyword>
<evidence type="ECO:0000313" key="1">
    <source>
        <dbReference type="EMBL" id="TFC43425.1"/>
    </source>
</evidence>
<protein>
    <recommendedName>
        <fullName evidence="3">Flagellar protein FlgN</fullName>
    </recommendedName>
</protein>
<name>A0AAQ2HEY0_9MICO</name>
<organism evidence="1 2">
    <name type="scientific">Cryobacterium shii</name>
    <dbReference type="NCBI Taxonomy" id="1259235"/>
    <lineage>
        <taxon>Bacteria</taxon>
        <taxon>Bacillati</taxon>
        <taxon>Actinomycetota</taxon>
        <taxon>Actinomycetes</taxon>
        <taxon>Micrococcales</taxon>
        <taxon>Microbacteriaceae</taxon>
        <taxon>Cryobacterium</taxon>
    </lineage>
</organism>
<accession>A0AAQ2HEY0</accession>
<evidence type="ECO:0000313" key="2">
    <source>
        <dbReference type="Proteomes" id="UP000297403"/>
    </source>
</evidence>
<evidence type="ECO:0008006" key="3">
    <source>
        <dbReference type="Google" id="ProtNLM"/>
    </source>
</evidence>
<dbReference type="Proteomes" id="UP000297403">
    <property type="component" value="Unassembled WGS sequence"/>
</dbReference>
<dbReference type="AlphaFoldDB" id="A0AAQ2HEY0"/>
<proteinExistence type="predicted"/>
<comment type="caution">
    <text evidence="1">The sequence shown here is derived from an EMBL/GenBank/DDBJ whole genome shotgun (WGS) entry which is preliminary data.</text>
</comment>